<dbReference type="InterPro" id="IPR001647">
    <property type="entry name" value="HTH_TetR"/>
</dbReference>
<dbReference type="Proteomes" id="UP000184476">
    <property type="component" value="Unassembled WGS sequence"/>
</dbReference>
<keyword evidence="7" id="KW-1185">Reference proteome</keyword>
<reference evidence="6 7" key="1">
    <citation type="submission" date="2016-11" db="EMBL/GenBank/DDBJ databases">
        <authorList>
            <person name="Jaros S."/>
            <person name="Januszkiewicz K."/>
            <person name="Wedrychowicz H."/>
        </authorList>
    </citation>
    <scope>NUCLEOTIDE SEQUENCE [LARGE SCALE GENOMIC DNA]</scope>
    <source>
        <strain evidence="6 7">DSM 44666</strain>
    </source>
</reference>
<evidence type="ECO:0000256" key="1">
    <source>
        <dbReference type="ARBA" id="ARBA00023015"/>
    </source>
</evidence>
<evidence type="ECO:0000313" key="7">
    <source>
        <dbReference type="Proteomes" id="UP000184476"/>
    </source>
</evidence>
<name>A0A1M4Y4N7_9BACL</name>
<keyword evidence="3" id="KW-0804">Transcription</keyword>
<proteinExistence type="predicted"/>
<dbReference type="InterPro" id="IPR009057">
    <property type="entry name" value="Homeodomain-like_sf"/>
</dbReference>
<evidence type="ECO:0000259" key="5">
    <source>
        <dbReference type="PROSITE" id="PS50977"/>
    </source>
</evidence>
<dbReference type="Pfam" id="PF00440">
    <property type="entry name" value="TetR_N"/>
    <property type="match status" value="1"/>
</dbReference>
<evidence type="ECO:0000256" key="4">
    <source>
        <dbReference type="PROSITE-ProRule" id="PRU00335"/>
    </source>
</evidence>
<dbReference type="GO" id="GO:0045892">
    <property type="term" value="P:negative regulation of DNA-templated transcription"/>
    <property type="evidence" value="ECO:0007669"/>
    <property type="project" value="InterPro"/>
</dbReference>
<evidence type="ECO:0000313" key="6">
    <source>
        <dbReference type="EMBL" id="SHF00787.1"/>
    </source>
</evidence>
<dbReference type="PROSITE" id="PS50977">
    <property type="entry name" value="HTH_TETR_2"/>
    <property type="match status" value="1"/>
</dbReference>
<evidence type="ECO:0000256" key="2">
    <source>
        <dbReference type="ARBA" id="ARBA00023125"/>
    </source>
</evidence>
<dbReference type="EMBL" id="FQVL01000006">
    <property type="protein sequence ID" value="SHF00787.1"/>
    <property type="molecule type" value="Genomic_DNA"/>
</dbReference>
<accession>A0A1M4Y4N7</accession>
<dbReference type="RefSeq" id="WP_073154884.1">
    <property type="nucleotide sequence ID" value="NZ_FQVL01000006.1"/>
</dbReference>
<dbReference type="PRINTS" id="PR00455">
    <property type="entry name" value="HTHTETR"/>
</dbReference>
<dbReference type="SUPFAM" id="SSF48498">
    <property type="entry name" value="Tetracyclin repressor-like, C-terminal domain"/>
    <property type="match status" value="1"/>
</dbReference>
<dbReference type="PANTHER" id="PTHR30055:SF151">
    <property type="entry name" value="TRANSCRIPTIONAL REGULATORY PROTEIN"/>
    <property type="match status" value="1"/>
</dbReference>
<dbReference type="InterPro" id="IPR036271">
    <property type="entry name" value="Tet_transcr_reg_TetR-rel_C_sf"/>
</dbReference>
<dbReference type="GO" id="GO:0000976">
    <property type="term" value="F:transcription cis-regulatory region binding"/>
    <property type="evidence" value="ECO:0007669"/>
    <property type="project" value="TreeGrafter"/>
</dbReference>
<dbReference type="AlphaFoldDB" id="A0A1M4Y4N7"/>
<sequence length="259" mass="29428">MDKKLEETLPRGVALSWGLVKSTQRGPKREMSLKQILDAAITIADQEGLFAVSMNKVAKSLGFTTMALYRYIPSKEDLILLMQDAVFDIPIPEEILVDWRKNIREFVFSIMQCYQDHPWLCDVSTSGIPITPNNLRIVDWAMRIMANLPLDSNEKISIMVMLTSHARIYSAFQQNMEHAVQTGHNTGPVPGVDYNAALEQLVTSERFPYLRPVILAGAYAPQDDFKDDYGFEFNFALARILDGIEHYIHSKTKQDQNLS</sequence>
<dbReference type="STRING" id="112248.SAMN05444392_10645"/>
<organism evidence="6 7">
    <name type="scientific">Seinonella peptonophila</name>
    <dbReference type="NCBI Taxonomy" id="112248"/>
    <lineage>
        <taxon>Bacteria</taxon>
        <taxon>Bacillati</taxon>
        <taxon>Bacillota</taxon>
        <taxon>Bacilli</taxon>
        <taxon>Bacillales</taxon>
        <taxon>Thermoactinomycetaceae</taxon>
        <taxon>Seinonella</taxon>
    </lineage>
</organism>
<keyword evidence="1" id="KW-0805">Transcription regulation</keyword>
<feature type="domain" description="HTH tetR-type" evidence="5">
    <location>
        <begin position="30"/>
        <end position="90"/>
    </location>
</feature>
<dbReference type="Gene3D" id="1.10.357.10">
    <property type="entry name" value="Tetracycline Repressor, domain 2"/>
    <property type="match status" value="1"/>
</dbReference>
<dbReference type="Pfam" id="PF02909">
    <property type="entry name" value="TetR_C_1"/>
    <property type="match status" value="1"/>
</dbReference>
<feature type="DNA-binding region" description="H-T-H motif" evidence="4">
    <location>
        <begin position="53"/>
        <end position="72"/>
    </location>
</feature>
<protein>
    <submittedName>
        <fullName evidence="6">Transcriptional regulator, TetR family</fullName>
    </submittedName>
</protein>
<gene>
    <name evidence="6" type="ORF">SAMN05444392_10645</name>
</gene>
<evidence type="ECO:0000256" key="3">
    <source>
        <dbReference type="ARBA" id="ARBA00023163"/>
    </source>
</evidence>
<dbReference type="PANTHER" id="PTHR30055">
    <property type="entry name" value="HTH-TYPE TRANSCRIPTIONAL REGULATOR RUTR"/>
    <property type="match status" value="1"/>
</dbReference>
<keyword evidence="2 4" id="KW-0238">DNA-binding</keyword>
<dbReference type="InterPro" id="IPR050109">
    <property type="entry name" value="HTH-type_TetR-like_transc_reg"/>
</dbReference>
<dbReference type="Gene3D" id="1.10.10.60">
    <property type="entry name" value="Homeodomain-like"/>
    <property type="match status" value="1"/>
</dbReference>
<dbReference type="InterPro" id="IPR004111">
    <property type="entry name" value="Repressor_TetR_C"/>
</dbReference>
<dbReference type="SUPFAM" id="SSF46689">
    <property type="entry name" value="Homeodomain-like"/>
    <property type="match status" value="1"/>
</dbReference>
<dbReference type="OrthoDB" id="2570341at2"/>
<dbReference type="GO" id="GO:0003700">
    <property type="term" value="F:DNA-binding transcription factor activity"/>
    <property type="evidence" value="ECO:0007669"/>
    <property type="project" value="TreeGrafter"/>
</dbReference>